<feature type="transmembrane region" description="Helical" evidence="1">
    <location>
        <begin position="12"/>
        <end position="31"/>
    </location>
</feature>
<keyword evidence="1" id="KW-0472">Membrane</keyword>
<protein>
    <submittedName>
        <fullName evidence="2">Uncharacterized protein</fullName>
    </submittedName>
</protein>
<dbReference type="EMBL" id="JAARVG010000007">
    <property type="protein sequence ID" value="MBC1793493.1"/>
    <property type="molecule type" value="Genomic_DNA"/>
</dbReference>
<feature type="transmembrane region" description="Helical" evidence="1">
    <location>
        <begin position="136"/>
        <end position="155"/>
    </location>
</feature>
<evidence type="ECO:0000313" key="2">
    <source>
        <dbReference type="EMBL" id="MBC1793493.1"/>
    </source>
</evidence>
<dbReference type="AlphaFoldDB" id="A0A7X0XXC1"/>
<evidence type="ECO:0000256" key="1">
    <source>
        <dbReference type="SAM" id="Phobius"/>
    </source>
</evidence>
<proteinExistence type="predicted"/>
<dbReference type="Proteomes" id="UP000539064">
    <property type="component" value="Unassembled WGS sequence"/>
</dbReference>
<sequence>MTEQWIQRIRKYGTTVGASVSILALFFTMFISGDTLRDQLSKELGASSSHTSFSGIEVVFGNANTDGVTLGLALFLLPILLLVASYWEPMKKYRAFLQLAVPVGELVMLFIVRSQMKSVLEFSVNYGANEYYLKSGIGFWLILLVNVGLIVMCVINKYQLSLNRKSISKFIETKKIDDLKK</sequence>
<comment type="caution">
    <text evidence="2">The sequence shown here is derived from an EMBL/GenBank/DDBJ whole genome shotgun (WGS) entry which is preliminary data.</text>
</comment>
<reference evidence="2 3" key="1">
    <citation type="submission" date="2020-03" db="EMBL/GenBank/DDBJ databases">
        <title>Soil Listeria distribution.</title>
        <authorList>
            <person name="Liao J."/>
            <person name="Wiedmann M."/>
        </authorList>
    </citation>
    <scope>NUCLEOTIDE SEQUENCE [LARGE SCALE GENOMIC DNA]</scope>
    <source>
        <strain evidence="2 3">FSL L7-0978</strain>
    </source>
</reference>
<accession>A0A7X0XXC1</accession>
<dbReference type="RefSeq" id="WP_185491504.1">
    <property type="nucleotide sequence ID" value="NZ_JAARVC010000002.1"/>
</dbReference>
<evidence type="ECO:0000313" key="3">
    <source>
        <dbReference type="Proteomes" id="UP000539064"/>
    </source>
</evidence>
<keyword evidence="1" id="KW-1133">Transmembrane helix</keyword>
<feature type="transmembrane region" description="Helical" evidence="1">
    <location>
        <begin position="99"/>
        <end position="116"/>
    </location>
</feature>
<feature type="transmembrane region" description="Helical" evidence="1">
    <location>
        <begin position="68"/>
        <end position="87"/>
    </location>
</feature>
<name>A0A7X0XXC1_9LIST</name>
<keyword evidence="1" id="KW-0812">Transmembrane</keyword>
<organism evidence="2 3">
    <name type="scientific">Listeria booriae</name>
    <dbReference type="NCBI Taxonomy" id="1552123"/>
    <lineage>
        <taxon>Bacteria</taxon>
        <taxon>Bacillati</taxon>
        <taxon>Bacillota</taxon>
        <taxon>Bacilli</taxon>
        <taxon>Bacillales</taxon>
        <taxon>Listeriaceae</taxon>
        <taxon>Listeria</taxon>
    </lineage>
</organism>
<gene>
    <name evidence="2" type="ORF">HCA52_08710</name>
</gene>